<dbReference type="EMBL" id="HBGY01017305">
    <property type="protein sequence ID" value="CAD9584088.1"/>
    <property type="molecule type" value="Transcribed_RNA"/>
</dbReference>
<accession>A0A7S2KQU6</accession>
<comment type="similarity">
    <text evidence="2">Belongs to the serine/threonine dehydratase family.</text>
</comment>
<evidence type="ECO:0000256" key="4">
    <source>
        <dbReference type="ARBA" id="ARBA00023239"/>
    </source>
</evidence>
<dbReference type="CDD" id="cd04886">
    <property type="entry name" value="ACT_ThrD-II-like"/>
    <property type="match status" value="1"/>
</dbReference>
<dbReference type="InterPro" id="IPR036052">
    <property type="entry name" value="TrpB-like_PALP_sf"/>
</dbReference>
<dbReference type="GO" id="GO:0006565">
    <property type="term" value="P:L-serine catabolic process"/>
    <property type="evidence" value="ECO:0007669"/>
    <property type="project" value="TreeGrafter"/>
</dbReference>
<dbReference type="InterPro" id="IPR005789">
    <property type="entry name" value="Thr_deHydtase_catblc"/>
</dbReference>
<name>A0A7S2KQU6_9STRA</name>
<evidence type="ECO:0000256" key="1">
    <source>
        <dbReference type="ARBA" id="ARBA00001933"/>
    </source>
</evidence>
<dbReference type="CDD" id="cd01562">
    <property type="entry name" value="Thr-dehyd"/>
    <property type="match status" value="1"/>
</dbReference>
<evidence type="ECO:0000256" key="2">
    <source>
        <dbReference type="ARBA" id="ARBA00010869"/>
    </source>
</evidence>
<gene>
    <name evidence="7" type="ORF">LDAN0321_LOCUS11192</name>
</gene>
<evidence type="ECO:0000313" key="7">
    <source>
        <dbReference type="EMBL" id="CAD9584088.1"/>
    </source>
</evidence>
<dbReference type="GO" id="GO:0006567">
    <property type="term" value="P:L-threonine catabolic process"/>
    <property type="evidence" value="ECO:0007669"/>
    <property type="project" value="InterPro"/>
</dbReference>
<organism evidence="7">
    <name type="scientific">Leptocylindrus danicus</name>
    <dbReference type="NCBI Taxonomy" id="163516"/>
    <lineage>
        <taxon>Eukaryota</taxon>
        <taxon>Sar</taxon>
        <taxon>Stramenopiles</taxon>
        <taxon>Ochrophyta</taxon>
        <taxon>Bacillariophyta</taxon>
        <taxon>Coscinodiscophyceae</taxon>
        <taxon>Chaetocerotophycidae</taxon>
        <taxon>Leptocylindrales</taxon>
        <taxon>Leptocylindraceae</taxon>
        <taxon>Leptocylindrus</taxon>
    </lineage>
</organism>
<evidence type="ECO:0000256" key="3">
    <source>
        <dbReference type="ARBA" id="ARBA00022898"/>
    </source>
</evidence>
<dbReference type="NCBIfam" id="TIGR01127">
    <property type="entry name" value="ilvA_1Cterm"/>
    <property type="match status" value="1"/>
</dbReference>
<keyword evidence="4" id="KW-0456">Lyase</keyword>
<dbReference type="Gene3D" id="3.40.50.1100">
    <property type="match status" value="2"/>
</dbReference>
<dbReference type="GO" id="GO:0004794">
    <property type="term" value="F:threonine deaminase activity"/>
    <property type="evidence" value="ECO:0007669"/>
    <property type="project" value="InterPro"/>
</dbReference>
<feature type="domain" description="Tryptophan synthase beta chain-like PALP" evidence="6">
    <location>
        <begin position="113"/>
        <end position="412"/>
    </location>
</feature>
<evidence type="ECO:0000256" key="5">
    <source>
        <dbReference type="SAM" id="MobiDB-lite"/>
    </source>
</evidence>
<dbReference type="FunFam" id="3.40.50.1100:FF:000007">
    <property type="entry name" value="L-threonine dehydratase catabolic TdcB"/>
    <property type="match status" value="1"/>
</dbReference>
<comment type="cofactor">
    <cofactor evidence="1">
        <name>pyridoxal 5'-phosphate</name>
        <dbReference type="ChEBI" id="CHEBI:597326"/>
    </cofactor>
</comment>
<proteinExistence type="inferred from homology"/>
<feature type="compositionally biased region" description="Basic and acidic residues" evidence="5">
    <location>
        <begin position="69"/>
        <end position="83"/>
    </location>
</feature>
<dbReference type="Pfam" id="PF00291">
    <property type="entry name" value="PALP"/>
    <property type="match status" value="1"/>
</dbReference>
<sequence length="517" mass="55561">MIYTARSINTVSRKGVAALKNKPLWNWTNNMRTVTLFSSPAALAQQMFFATLPTDIDSDNDDNTTSNNKVEDTTKPNSEDKRNKATNTKFRKSSPLDSLPVTFADISRAQVAIRDGIKRTTCEKSFFLSELIGSNVYLKTENQQFTGSFKERGARNAILSLITGEGGEEFKEHSGCIAASAGNHALAMAYHGKELGVNVTVVMPTVAPLAKVDKCKRFGARVIIHGAHIGEAKEYAETLVEKEGLAYVNGYDDPPILAGAGTMGIEIVDQVPDLDIVVVPVGGAGLIAGLACAIKTLKPDAKIIGVEPEFCPSYINALKAGKPVVTETTPTLADGLAVPLVGSHAFEVARHYVDECVTTTEKEIAIAVLRLIENEKMVVEGGGASGLAALLPGGKLDRADLKGKNIVVPLCGGNIDTTVLGRVMDRGMAADHRLVRFTTTVSDRAGGIANFTKILAEVGASIKDIYHERAWLFTSVDQTQIKVVCELQGKEHAVRVKNALCSAGYKLQWLEMQDTKT</sequence>
<dbReference type="InterPro" id="IPR001926">
    <property type="entry name" value="TrpB-like_PALP"/>
</dbReference>
<dbReference type="InterPro" id="IPR050147">
    <property type="entry name" value="Ser/Thr_Dehydratase"/>
</dbReference>
<dbReference type="GO" id="GO:0003941">
    <property type="term" value="F:L-serine ammonia-lyase activity"/>
    <property type="evidence" value="ECO:0007669"/>
    <property type="project" value="TreeGrafter"/>
</dbReference>
<dbReference type="PANTHER" id="PTHR48078:SF19">
    <property type="entry name" value="ACT DOMAIN-CONTAINING PROTEIN"/>
    <property type="match status" value="1"/>
</dbReference>
<evidence type="ECO:0000259" key="6">
    <source>
        <dbReference type="Pfam" id="PF00291"/>
    </source>
</evidence>
<feature type="region of interest" description="Disordered" evidence="5">
    <location>
        <begin position="55"/>
        <end position="93"/>
    </location>
</feature>
<dbReference type="InterPro" id="IPR044561">
    <property type="entry name" value="ACT_ThrD-II-like"/>
</dbReference>
<keyword evidence="3" id="KW-0663">Pyridoxal phosphate</keyword>
<dbReference type="SUPFAM" id="SSF53686">
    <property type="entry name" value="Tryptophan synthase beta subunit-like PLP-dependent enzymes"/>
    <property type="match status" value="1"/>
</dbReference>
<dbReference type="GO" id="GO:0009097">
    <property type="term" value="P:isoleucine biosynthetic process"/>
    <property type="evidence" value="ECO:0007669"/>
    <property type="project" value="TreeGrafter"/>
</dbReference>
<protein>
    <recommendedName>
        <fullName evidence="6">Tryptophan synthase beta chain-like PALP domain-containing protein</fullName>
    </recommendedName>
</protein>
<dbReference type="PANTHER" id="PTHR48078">
    <property type="entry name" value="THREONINE DEHYDRATASE, MITOCHONDRIAL-RELATED"/>
    <property type="match status" value="1"/>
</dbReference>
<dbReference type="AlphaFoldDB" id="A0A7S2KQU6"/>
<reference evidence="7" key="1">
    <citation type="submission" date="2021-01" db="EMBL/GenBank/DDBJ databases">
        <authorList>
            <person name="Corre E."/>
            <person name="Pelletier E."/>
            <person name="Niang G."/>
            <person name="Scheremetjew M."/>
            <person name="Finn R."/>
            <person name="Kale V."/>
            <person name="Holt S."/>
            <person name="Cochrane G."/>
            <person name="Meng A."/>
            <person name="Brown T."/>
            <person name="Cohen L."/>
        </authorList>
    </citation>
    <scope>NUCLEOTIDE SEQUENCE</scope>
    <source>
        <strain evidence="7">B650</strain>
    </source>
</reference>